<dbReference type="EMBL" id="JAYKXP010000106">
    <property type="protein sequence ID" value="KAK7026105.1"/>
    <property type="molecule type" value="Genomic_DNA"/>
</dbReference>
<evidence type="ECO:0000313" key="2">
    <source>
        <dbReference type="EMBL" id="KAK7026105.1"/>
    </source>
</evidence>
<feature type="compositionally biased region" description="Polar residues" evidence="1">
    <location>
        <begin position="87"/>
        <end position="100"/>
    </location>
</feature>
<evidence type="ECO:0000313" key="3">
    <source>
        <dbReference type="Proteomes" id="UP001383192"/>
    </source>
</evidence>
<accession>A0AAW0BH83</accession>
<organism evidence="2 3">
    <name type="scientific">Paramarasmius palmivorus</name>
    <dbReference type="NCBI Taxonomy" id="297713"/>
    <lineage>
        <taxon>Eukaryota</taxon>
        <taxon>Fungi</taxon>
        <taxon>Dikarya</taxon>
        <taxon>Basidiomycota</taxon>
        <taxon>Agaricomycotina</taxon>
        <taxon>Agaricomycetes</taxon>
        <taxon>Agaricomycetidae</taxon>
        <taxon>Agaricales</taxon>
        <taxon>Marasmiineae</taxon>
        <taxon>Marasmiaceae</taxon>
        <taxon>Paramarasmius</taxon>
    </lineage>
</organism>
<feature type="compositionally biased region" description="Acidic residues" evidence="1">
    <location>
        <begin position="24"/>
        <end position="41"/>
    </location>
</feature>
<dbReference type="Proteomes" id="UP001383192">
    <property type="component" value="Unassembled WGS sequence"/>
</dbReference>
<gene>
    <name evidence="2" type="ORF">VNI00_015680</name>
</gene>
<proteinExistence type="predicted"/>
<name>A0AAW0BH83_9AGAR</name>
<reference evidence="2 3" key="1">
    <citation type="submission" date="2024-01" db="EMBL/GenBank/DDBJ databases">
        <title>A draft genome for a cacao thread blight-causing isolate of Paramarasmius palmivorus.</title>
        <authorList>
            <person name="Baruah I.K."/>
            <person name="Bukari Y."/>
            <person name="Amoako-Attah I."/>
            <person name="Meinhardt L.W."/>
            <person name="Bailey B.A."/>
            <person name="Cohen S.P."/>
        </authorList>
    </citation>
    <scope>NUCLEOTIDE SEQUENCE [LARGE SCALE GENOMIC DNA]</scope>
    <source>
        <strain evidence="2 3">GH-12</strain>
    </source>
</reference>
<protein>
    <submittedName>
        <fullName evidence="2">Uncharacterized protein</fullName>
    </submittedName>
</protein>
<feature type="region of interest" description="Disordered" evidence="1">
    <location>
        <begin position="19"/>
        <end position="112"/>
    </location>
</feature>
<sequence length="844" mass="96878">MDRRDIVRPFLDLEASVDRGYCSSDDEEEENDFINDDEEEDAGRPIDYNTVNQQMDTSLDDGNASDHDSLFSKDSHDSLFSEDDDISQPTPVSSTTSEATSDPGIARDDEKDEDIEKVGEVWLVRCKNGKERYLVNYLDRYIKKYPNSLFHTVRRYEDGCGFIYICTSDAGRAAEVLARCPVTLRHRAGLKSRDGRDLPGFNGILMQAIIDPVEISMALYLRPLAQVFNDSDASWARGARVGSWVRLGEQHSERIRLENVEETHSKPVTPLYTNDPAIVLAVDKKTITVAFLPRVHPSFIHNSWPKGSASNTFVQTLVLDSSLYKEPPDQEPLWNRKKYPDYHFHHGLMVKTLPIRLVRPLGRYPNAMEGRILLLCEHPLVIANFPRVDDWRFDTGDVVRSRSGEEGIVRDQSERGPIVCPTNESYDLPSAEEYSVGWALRKIWSIGDFVRHISGVSGVVIQLVDQEVVIQDIQGSLPYDFKGHANSFRVTQRDENAVGYSMSREPGSRLPSWVDAARLGPLDLQGEQSFYEFREEWNERLRLHRIPQQVFVLSHSEATQLLKKTRTDKIPWKGREVLVSGNCPVKGEHAAVVDVHIKQPTKSGLMITIESLVQGRLFTRHRLDYDWVVDMNWELPLHLVERPLLPIFRPPSSYIHPLTFHQKIYRLPPVPVRPRTPPLHRRRYNLGGAPNPDLVDEDPAFNPNFSHFEGNDDFNDPFDIQTPEPSWRDIIRHPSQLWLYESSNTDSLTFKSIVNGTVDGKHFKDRKLDIRILRGDHETTAILEFYKRDRPIPPNVEFHPVNPLVNTMEPVFIFRGITRIVLQYGRALRMWTVIFIFVDSLFQT</sequence>
<dbReference type="AlphaFoldDB" id="A0AAW0BH83"/>
<keyword evidence="3" id="KW-1185">Reference proteome</keyword>
<evidence type="ECO:0000256" key="1">
    <source>
        <dbReference type="SAM" id="MobiDB-lite"/>
    </source>
</evidence>
<feature type="compositionally biased region" description="Basic and acidic residues" evidence="1">
    <location>
        <begin position="64"/>
        <end position="79"/>
    </location>
</feature>
<comment type="caution">
    <text evidence="2">The sequence shown here is derived from an EMBL/GenBank/DDBJ whole genome shotgun (WGS) entry which is preliminary data.</text>
</comment>